<evidence type="ECO:0000313" key="1">
    <source>
        <dbReference type="EMBL" id="EOA19109.1"/>
    </source>
</evidence>
<dbReference type="AlphaFoldDB" id="R0GQF0"/>
<dbReference type="KEGG" id="crb:17880674"/>
<dbReference type="PANTHER" id="PTHR38365:SF1">
    <property type="entry name" value="C2 DOMAIN-CONTAINING PROTEIN"/>
    <property type="match status" value="1"/>
</dbReference>
<accession>R0GQF0</accession>
<proteinExistence type="predicted"/>
<organism evidence="1 2">
    <name type="scientific">Capsella rubella</name>
    <dbReference type="NCBI Taxonomy" id="81985"/>
    <lineage>
        <taxon>Eukaryota</taxon>
        <taxon>Viridiplantae</taxon>
        <taxon>Streptophyta</taxon>
        <taxon>Embryophyta</taxon>
        <taxon>Tracheophyta</taxon>
        <taxon>Spermatophyta</taxon>
        <taxon>Magnoliopsida</taxon>
        <taxon>eudicotyledons</taxon>
        <taxon>Gunneridae</taxon>
        <taxon>Pentapetalae</taxon>
        <taxon>rosids</taxon>
        <taxon>malvids</taxon>
        <taxon>Brassicales</taxon>
        <taxon>Brassicaceae</taxon>
        <taxon>Camelineae</taxon>
        <taxon>Capsella</taxon>
    </lineage>
</organism>
<reference evidence="2" key="1">
    <citation type="journal article" date="2013" name="Nat. Genet.">
        <title>The Capsella rubella genome and the genomic consequences of rapid mating system evolution.</title>
        <authorList>
            <person name="Slotte T."/>
            <person name="Hazzouri K.M."/>
            <person name="Agren J.A."/>
            <person name="Koenig D."/>
            <person name="Maumus F."/>
            <person name="Guo Y.L."/>
            <person name="Steige K."/>
            <person name="Platts A.E."/>
            <person name="Escobar J.S."/>
            <person name="Newman L.K."/>
            <person name="Wang W."/>
            <person name="Mandakova T."/>
            <person name="Vello E."/>
            <person name="Smith L.M."/>
            <person name="Henz S.R."/>
            <person name="Steffen J."/>
            <person name="Takuno S."/>
            <person name="Brandvain Y."/>
            <person name="Coop G."/>
            <person name="Andolfatto P."/>
            <person name="Hu T.T."/>
            <person name="Blanchette M."/>
            <person name="Clark R.M."/>
            <person name="Quesneville H."/>
            <person name="Nordborg M."/>
            <person name="Gaut B.S."/>
            <person name="Lysak M.A."/>
            <person name="Jenkins J."/>
            <person name="Grimwood J."/>
            <person name="Chapman J."/>
            <person name="Prochnik S."/>
            <person name="Shu S."/>
            <person name="Rokhsar D."/>
            <person name="Schmutz J."/>
            <person name="Weigel D."/>
            <person name="Wright S.I."/>
        </authorList>
    </citation>
    <scope>NUCLEOTIDE SEQUENCE [LARGE SCALE GENOMIC DNA]</scope>
    <source>
        <strain evidence="2">cv. Monte Gargano</strain>
    </source>
</reference>
<sequence length="175" mass="19584">MINLEKKAETKEVSIRNVHDKTDLLVDIFEAFVIDDRDVLKPHYGPNYYFIKVWINEAEQYGTSVVKGFKGRSIIVNQGIQIPLESSSKYLYVEVLKGCSFRDPGTSNGTVVMGRARITLPPPFSHGWITGVFDLVGFKSGGGVDSDLCLVKKGTIKIAMKLRHMRNHREIVPSG</sequence>
<dbReference type="OrthoDB" id="1039460at2759"/>
<protein>
    <submittedName>
        <fullName evidence="1">Uncharacterized protein</fullName>
    </submittedName>
</protein>
<dbReference type="eggNOG" id="ENOG502S88M">
    <property type="taxonomic scope" value="Eukaryota"/>
</dbReference>
<evidence type="ECO:0000313" key="2">
    <source>
        <dbReference type="Proteomes" id="UP000029121"/>
    </source>
</evidence>
<dbReference type="PANTHER" id="PTHR38365">
    <property type="entry name" value="C2 DOMAIN-CONTAINING PROTEIN-RELATED"/>
    <property type="match status" value="1"/>
</dbReference>
<dbReference type="Proteomes" id="UP000029121">
    <property type="component" value="Unassembled WGS sequence"/>
</dbReference>
<gene>
    <name evidence="1" type="ORF">CARUB_v10007777mg</name>
</gene>
<name>R0GQF0_9BRAS</name>
<dbReference type="STRING" id="81985.R0GQF0"/>
<dbReference type="EMBL" id="KB870811">
    <property type="protein sequence ID" value="EOA19109.1"/>
    <property type="molecule type" value="Genomic_DNA"/>
</dbReference>
<keyword evidence="2" id="KW-1185">Reference proteome</keyword>